<keyword evidence="3" id="KW-1185">Reference proteome</keyword>
<accession>A0A087UL76</accession>
<dbReference type="EMBL" id="KK120358">
    <property type="protein sequence ID" value="KFM78115.1"/>
    <property type="molecule type" value="Genomic_DNA"/>
</dbReference>
<evidence type="ECO:0000313" key="3">
    <source>
        <dbReference type="Proteomes" id="UP000054359"/>
    </source>
</evidence>
<name>A0A087UL76_STEMI</name>
<dbReference type="Proteomes" id="UP000054359">
    <property type="component" value="Unassembled WGS sequence"/>
</dbReference>
<reference evidence="2 3" key="1">
    <citation type="submission" date="2013-11" db="EMBL/GenBank/DDBJ databases">
        <title>Genome sequencing of Stegodyphus mimosarum.</title>
        <authorList>
            <person name="Bechsgaard J."/>
        </authorList>
    </citation>
    <scope>NUCLEOTIDE SEQUENCE [LARGE SCALE GENOMIC DNA]</scope>
</reference>
<feature type="non-terminal residue" evidence="2">
    <location>
        <position position="114"/>
    </location>
</feature>
<evidence type="ECO:0000256" key="1">
    <source>
        <dbReference type="SAM" id="MobiDB-lite"/>
    </source>
</evidence>
<proteinExistence type="predicted"/>
<sequence>MNIDVTELSKPDGNHNDHSVHQTIGSSPAIYEDLNCLHLTDETIVSKEDKITASIKSPIMESLFSNVSSVIYFSTKDEIVSAMPENILPLMKWKLSTITPVPIKEIVLKCGFHL</sequence>
<gene>
    <name evidence="2" type="ORF">X975_14145</name>
</gene>
<protein>
    <submittedName>
        <fullName evidence="2">Tubulin polyglutamylase TTLL4</fullName>
    </submittedName>
</protein>
<feature type="region of interest" description="Disordered" evidence="1">
    <location>
        <begin position="1"/>
        <end position="22"/>
    </location>
</feature>
<evidence type="ECO:0000313" key="2">
    <source>
        <dbReference type="EMBL" id="KFM78115.1"/>
    </source>
</evidence>
<feature type="compositionally biased region" description="Basic and acidic residues" evidence="1">
    <location>
        <begin position="7"/>
        <end position="20"/>
    </location>
</feature>
<dbReference type="AlphaFoldDB" id="A0A087UL76"/>
<organism evidence="2 3">
    <name type="scientific">Stegodyphus mimosarum</name>
    <name type="common">African social velvet spider</name>
    <dbReference type="NCBI Taxonomy" id="407821"/>
    <lineage>
        <taxon>Eukaryota</taxon>
        <taxon>Metazoa</taxon>
        <taxon>Ecdysozoa</taxon>
        <taxon>Arthropoda</taxon>
        <taxon>Chelicerata</taxon>
        <taxon>Arachnida</taxon>
        <taxon>Araneae</taxon>
        <taxon>Araneomorphae</taxon>
        <taxon>Entelegynae</taxon>
        <taxon>Eresoidea</taxon>
        <taxon>Eresidae</taxon>
        <taxon>Stegodyphus</taxon>
    </lineage>
</organism>